<keyword evidence="2" id="KW-1185">Reference proteome</keyword>
<protein>
    <submittedName>
        <fullName evidence="1">Uncharacterized protein</fullName>
    </submittedName>
</protein>
<organism evidence="1 2">
    <name type="scientific">Actinomycetospora endophytica</name>
    <dbReference type="NCBI Taxonomy" id="2291215"/>
    <lineage>
        <taxon>Bacteria</taxon>
        <taxon>Bacillati</taxon>
        <taxon>Actinomycetota</taxon>
        <taxon>Actinomycetes</taxon>
        <taxon>Pseudonocardiales</taxon>
        <taxon>Pseudonocardiaceae</taxon>
        <taxon>Actinomycetospora</taxon>
    </lineage>
</organism>
<dbReference type="RefSeq" id="WP_230731781.1">
    <property type="nucleotide sequence ID" value="NZ_JAJNDB010000001.1"/>
</dbReference>
<accession>A0ABS8P6H4</accession>
<sequence>MERNCIGCGQVDDHPRHHISIGEDDVFWHMDCHARSGQGCELCKAVVDSAGELKGDELRAHIQQNDPAKQVLVARGLVAQEG</sequence>
<evidence type="ECO:0000313" key="1">
    <source>
        <dbReference type="EMBL" id="MCD2193537.1"/>
    </source>
</evidence>
<comment type="caution">
    <text evidence="1">The sequence shown here is derived from an EMBL/GenBank/DDBJ whole genome shotgun (WGS) entry which is preliminary data.</text>
</comment>
<dbReference type="EMBL" id="JAJNDB010000001">
    <property type="protein sequence ID" value="MCD2193537.1"/>
    <property type="molecule type" value="Genomic_DNA"/>
</dbReference>
<gene>
    <name evidence="1" type="ORF">LQ327_09090</name>
</gene>
<proteinExistence type="predicted"/>
<reference evidence="1 2" key="1">
    <citation type="submission" date="2021-11" db="EMBL/GenBank/DDBJ databases">
        <title>Draft genome sequence of Actinomycetospora sp. SF1 isolated from the rhizosphere soil.</title>
        <authorList>
            <person name="Duangmal K."/>
            <person name="Chantavorakit T."/>
        </authorList>
    </citation>
    <scope>NUCLEOTIDE SEQUENCE [LARGE SCALE GENOMIC DNA]</scope>
    <source>
        <strain evidence="1 2">TBRC 5722</strain>
    </source>
</reference>
<evidence type="ECO:0000313" key="2">
    <source>
        <dbReference type="Proteomes" id="UP001199469"/>
    </source>
</evidence>
<dbReference type="Proteomes" id="UP001199469">
    <property type="component" value="Unassembled WGS sequence"/>
</dbReference>
<name>A0ABS8P6H4_9PSEU</name>